<keyword evidence="2" id="KW-1133">Transmembrane helix</keyword>
<evidence type="ECO:0000313" key="4">
    <source>
        <dbReference type="Proteomes" id="UP000070092"/>
    </source>
</evidence>
<evidence type="ECO:0008006" key="5">
    <source>
        <dbReference type="Google" id="ProtNLM"/>
    </source>
</evidence>
<reference evidence="3 4" key="1">
    <citation type="submission" date="2016-01" db="EMBL/GenBank/DDBJ databases">
        <authorList>
            <person name="Oliw E.H."/>
        </authorList>
    </citation>
    <scope>NUCLEOTIDE SEQUENCE [LARGE SCALE GENOMIC DNA]</scope>
    <source>
        <strain evidence="3 4">MJR8628B</strain>
    </source>
</reference>
<dbReference type="AlphaFoldDB" id="A0A133KRT9"/>
<organism evidence="3 4">
    <name type="scientific">Bifidobacterium bifidum</name>
    <dbReference type="NCBI Taxonomy" id="1681"/>
    <lineage>
        <taxon>Bacteria</taxon>
        <taxon>Bacillati</taxon>
        <taxon>Actinomycetota</taxon>
        <taxon>Actinomycetes</taxon>
        <taxon>Bifidobacteriales</taxon>
        <taxon>Bifidobacteriaceae</taxon>
        <taxon>Bifidobacterium</taxon>
    </lineage>
</organism>
<dbReference type="NCBIfam" id="NF042935">
    <property type="entry name" value="SCO6880_fam"/>
    <property type="match status" value="1"/>
</dbReference>
<comment type="caution">
    <text evidence="3">The sequence shown here is derived from an EMBL/GenBank/DDBJ whole genome shotgun (WGS) entry which is preliminary data.</text>
</comment>
<evidence type="ECO:0000256" key="1">
    <source>
        <dbReference type="SAM" id="MobiDB-lite"/>
    </source>
</evidence>
<proteinExistence type="predicted"/>
<feature type="compositionally biased region" description="Basic and acidic residues" evidence="1">
    <location>
        <begin position="389"/>
        <end position="436"/>
    </location>
</feature>
<gene>
    <name evidence="3" type="ORF">HMPREF3196_00375</name>
</gene>
<dbReference type="EMBL" id="LRPO01000016">
    <property type="protein sequence ID" value="KWZ82294.1"/>
    <property type="molecule type" value="Genomic_DNA"/>
</dbReference>
<dbReference type="PATRIC" id="fig|1681.53.peg.363"/>
<feature type="transmembrane region" description="Helical" evidence="2">
    <location>
        <begin position="32"/>
        <end position="51"/>
    </location>
</feature>
<dbReference type="RefSeq" id="WP_061085787.1">
    <property type="nucleotide sequence ID" value="NZ_CP022723.1"/>
</dbReference>
<name>A0A133KRT9_BIFBI</name>
<accession>A0A133KRT9</accession>
<keyword evidence="2" id="KW-0812">Transmembrane</keyword>
<protein>
    <recommendedName>
        <fullName evidence="5">PrgI family protein</fullName>
    </recommendedName>
</protein>
<dbReference type="InterPro" id="IPR049978">
    <property type="entry name" value="SCO6880-like"/>
</dbReference>
<dbReference type="Proteomes" id="UP000070092">
    <property type="component" value="Unassembled WGS sequence"/>
</dbReference>
<evidence type="ECO:0000256" key="2">
    <source>
        <dbReference type="SAM" id="Phobius"/>
    </source>
</evidence>
<sequence length="487" mass="53484">MSVDDGGQGAGVVPSASFSRLSATNVVFGRTWAQLAVGVAGLAIMVAAFVAGMNLPLAALGVAVMAFGLARWQGLSAMAWAWIWLRWRSRCREGTNRWAYSSALAEGRPLGVLGLWPGVEDRLGVVEGDGVEAVGTRFEGCCYLWDAARRQATAVLTASVREWTLAADRDKADRAAGLCELLADLAETPGFNELKCSAMVLPQRAPVPPAYADGDGVPDWVRKDIAELWRLPAVLTPMGDETYVSVSVDADRLGVRRSRGERADVGDALGGLVRSLIAPGLAACGCRPGTIRWCGVDDLRDVVARVADPAHAHARPRVGRDEPTVTYMSEEADMVTLESCVARSFLVIQWPDRPVPAGWTRTLLSDRESRMMGVCHVWRPMTMAKSEHDLANREASIEQRARASDLRRRSRDERREEDEQRQRAREQEANWPDTDHQGYVTLFAPDRESLDRFDADFRAKARAWHLRFANLRGQQLAALQTILPLGA</sequence>
<feature type="region of interest" description="Disordered" evidence="1">
    <location>
        <begin position="389"/>
        <end position="438"/>
    </location>
</feature>
<keyword evidence="2" id="KW-0472">Membrane</keyword>
<evidence type="ECO:0000313" key="3">
    <source>
        <dbReference type="EMBL" id="KWZ82294.1"/>
    </source>
</evidence>
<feature type="transmembrane region" description="Helical" evidence="2">
    <location>
        <begin position="57"/>
        <end position="85"/>
    </location>
</feature>